<organism evidence="2 3">
    <name type="scientific">Kytococcus schroeteri</name>
    <dbReference type="NCBI Taxonomy" id="138300"/>
    <lineage>
        <taxon>Bacteria</taxon>
        <taxon>Bacillati</taxon>
        <taxon>Actinomycetota</taxon>
        <taxon>Actinomycetes</taxon>
        <taxon>Micrococcales</taxon>
        <taxon>Kytococcaceae</taxon>
        <taxon>Kytococcus</taxon>
    </lineage>
</organism>
<dbReference type="GO" id="GO:0005886">
    <property type="term" value="C:plasma membrane"/>
    <property type="evidence" value="ECO:0007669"/>
    <property type="project" value="TreeGrafter"/>
</dbReference>
<feature type="transmembrane region" description="Helical" evidence="1">
    <location>
        <begin position="449"/>
        <end position="471"/>
    </location>
</feature>
<evidence type="ECO:0000313" key="3">
    <source>
        <dbReference type="Proteomes" id="UP000234206"/>
    </source>
</evidence>
<dbReference type="RefSeq" id="WP_101849336.1">
    <property type="nucleotide sequence ID" value="NZ_PKIZ01000006.1"/>
</dbReference>
<feature type="transmembrane region" description="Helical" evidence="1">
    <location>
        <begin position="96"/>
        <end position="129"/>
    </location>
</feature>
<evidence type="ECO:0000256" key="1">
    <source>
        <dbReference type="SAM" id="Phobius"/>
    </source>
</evidence>
<comment type="caution">
    <text evidence="2">The sequence shown here is derived from an EMBL/GenBank/DDBJ whole genome shotgun (WGS) entry which is preliminary data.</text>
</comment>
<dbReference type="EMBL" id="PKIZ01000006">
    <property type="protein sequence ID" value="PKZ42049.1"/>
    <property type="molecule type" value="Genomic_DNA"/>
</dbReference>
<keyword evidence="1" id="KW-1133">Transmembrane helix</keyword>
<feature type="transmembrane region" description="Helical" evidence="1">
    <location>
        <begin position="29"/>
        <end position="48"/>
    </location>
</feature>
<protein>
    <submittedName>
        <fullName evidence="2">Transporter</fullName>
    </submittedName>
</protein>
<proteinExistence type="predicted"/>
<feature type="transmembrane region" description="Helical" evidence="1">
    <location>
        <begin position="287"/>
        <end position="308"/>
    </location>
</feature>
<dbReference type="PANTHER" id="PTHR30354:SF7">
    <property type="entry name" value="BLL7963 PROTEIN"/>
    <property type="match status" value="1"/>
</dbReference>
<dbReference type="PRINTS" id="PR00173">
    <property type="entry name" value="EDTRNSPORT"/>
</dbReference>
<dbReference type="GO" id="GO:0015128">
    <property type="term" value="F:gluconate transmembrane transporter activity"/>
    <property type="evidence" value="ECO:0007669"/>
    <property type="project" value="InterPro"/>
</dbReference>
<evidence type="ECO:0000313" key="2">
    <source>
        <dbReference type="EMBL" id="PKZ42049.1"/>
    </source>
</evidence>
<dbReference type="InterPro" id="IPR003474">
    <property type="entry name" value="Glcn_transporter"/>
</dbReference>
<sequence>MSLGLLGILVSLALLITLAYRGHSVLVAAPVAALVATLFAGAPLLGTYTQVFMPAMATFLGSYFPLFLTGAVFGHLMKTSGLAGDFAAWASQRLGAQHAVLITVLTTAALTYGGVSAWVVVFTIFPIATQLFREAGIPRRLMPAAVALGVVTFALGALPGSPQIHNTIPTTVFGTTTFAAPVLGLLTGALVFGLGMAWLRYRQRSLMAAGESFEDLTIREREAGVTVAGGTDRPAERGRVSTASGLLGLVPVAVVVAVQALMTYLVIPRLDTAYLADEKYGAVTLASVAGIWAVTVAMVVAILVVVLLRPGGMKHYPGDVSEGAGQAVLPTLTTASEVGFGAVIASMAAFTVIRDGIFGLTDNPVVTAAVSTAGISGVTGSASGGLQITMSTFGEQLAAQGAAQGIDPEVLHRVAALASTSFDSMPHNGAIITMLLVTGLTHREAYKDIFAVTVVGPLIGTAVAVVMGLTVGAF</sequence>
<keyword evidence="1" id="KW-0812">Transmembrane</keyword>
<feature type="transmembrane region" description="Helical" evidence="1">
    <location>
        <begin position="141"/>
        <end position="158"/>
    </location>
</feature>
<gene>
    <name evidence="2" type="ORF">CYJ76_04165</name>
</gene>
<dbReference type="OrthoDB" id="86125at2"/>
<feature type="transmembrane region" description="Helical" evidence="1">
    <location>
        <begin position="246"/>
        <end position="267"/>
    </location>
</feature>
<keyword evidence="3" id="KW-1185">Reference proteome</keyword>
<dbReference type="Proteomes" id="UP000234206">
    <property type="component" value="Unassembled WGS sequence"/>
</dbReference>
<name>A0A2I1PBN3_9MICO</name>
<reference evidence="2 3" key="1">
    <citation type="submission" date="2017-12" db="EMBL/GenBank/DDBJ databases">
        <title>Phylogenetic diversity of female urinary microbiome.</title>
        <authorList>
            <person name="Thomas-White K."/>
            <person name="Wolfe A.J."/>
        </authorList>
    </citation>
    <scope>NUCLEOTIDE SEQUENCE [LARGE SCALE GENOMIC DNA]</scope>
    <source>
        <strain evidence="2 3">UMB1298</strain>
    </source>
</reference>
<dbReference type="PANTHER" id="PTHR30354">
    <property type="entry name" value="GNT FAMILY GLUCONATE TRANSPORTER"/>
    <property type="match status" value="1"/>
</dbReference>
<accession>A0A2I1PBN3</accession>
<feature type="transmembrane region" description="Helical" evidence="1">
    <location>
        <begin position="55"/>
        <end position="76"/>
    </location>
</feature>
<feature type="transmembrane region" description="Helical" evidence="1">
    <location>
        <begin position="178"/>
        <end position="199"/>
    </location>
</feature>
<keyword evidence="1" id="KW-0472">Membrane</keyword>
<dbReference type="AlphaFoldDB" id="A0A2I1PBN3"/>